<evidence type="ECO:0000256" key="6">
    <source>
        <dbReference type="PROSITE-ProRule" id="PRU00283"/>
    </source>
</evidence>
<keyword evidence="4 8" id="KW-0175">Coiled coil</keyword>
<feature type="region of interest" description="Disordered" evidence="9">
    <location>
        <begin position="577"/>
        <end position="617"/>
    </location>
</feature>
<dbReference type="PROSITE" id="PS50067">
    <property type="entry name" value="KINESIN_MOTOR_2"/>
    <property type="match status" value="1"/>
</dbReference>
<evidence type="ECO:0000256" key="7">
    <source>
        <dbReference type="RuleBase" id="RU000394"/>
    </source>
</evidence>
<dbReference type="OrthoDB" id="3176171at2759"/>
<evidence type="ECO:0000259" key="10">
    <source>
        <dbReference type="PROSITE" id="PS50067"/>
    </source>
</evidence>
<proteinExistence type="inferred from homology"/>
<dbReference type="PANTHER" id="PTHR47968">
    <property type="entry name" value="CENTROMERE PROTEIN E"/>
    <property type="match status" value="1"/>
</dbReference>
<dbReference type="STRING" id="65357.A0A024FZR4"/>
<dbReference type="PROSITE" id="PS00411">
    <property type="entry name" value="KINESIN_MOTOR_1"/>
    <property type="match status" value="1"/>
</dbReference>
<evidence type="ECO:0000256" key="1">
    <source>
        <dbReference type="ARBA" id="ARBA00022701"/>
    </source>
</evidence>
<dbReference type="PANTHER" id="PTHR47968:SF13">
    <property type="entry name" value="KINESIN-LIKE PROTEIN KIF19 ISOFORM X1"/>
    <property type="match status" value="1"/>
</dbReference>
<dbReference type="Pfam" id="PF00225">
    <property type="entry name" value="Kinesin"/>
    <property type="match status" value="1"/>
</dbReference>
<evidence type="ECO:0000313" key="12">
    <source>
        <dbReference type="Proteomes" id="UP000053237"/>
    </source>
</evidence>
<dbReference type="InterPro" id="IPR027640">
    <property type="entry name" value="Kinesin-like_fam"/>
</dbReference>
<reference evidence="11 12" key="1">
    <citation type="submission" date="2012-05" db="EMBL/GenBank/DDBJ databases">
        <title>Recombination and specialization in a pathogen metapopulation.</title>
        <authorList>
            <person name="Gardiner A."/>
            <person name="Kemen E."/>
            <person name="Schultz-Larsen T."/>
            <person name="MacLean D."/>
            <person name="Van Oosterhout C."/>
            <person name="Jones J.D.G."/>
        </authorList>
    </citation>
    <scope>NUCLEOTIDE SEQUENCE [LARGE SCALE GENOMIC DNA]</scope>
    <source>
        <strain evidence="11 12">Ac Nc2</strain>
    </source>
</reference>
<dbReference type="InterPro" id="IPR036961">
    <property type="entry name" value="Kinesin_motor_dom_sf"/>
</dbReference>
<evidence type="ECO:0000256" key="2">
    <source>
        <dbReference type="ARBA" id="ARBA00022741"/>
    </source>
</evidence>
<keyword evidence="3 6" id="KW-0067">ATP-binding</keyword>
<dbReference type="PRINTS" id="PR00380">
    <property type="entry name" value="KINESINHEAVY"/>
</dbReference>
<comment type="caution">
    <text evidence="11">The sequence shown here is derived from an EMBL/GenBank/DDBJ whole genome shotgun (WGS) entry which is preliminary data.</text>
</comment>
<evidence type="ECO:0000256" key="4">
    <source>
        <dbReference type="ARBA" id="ARBA00023054"/>
    </source>
</evidence>
<dbReference type="Gene3D" id="3.40.850.10">
    <property type="entry name" value="Kinesin motor domain"/>
    <property type="match status" value="1"/>
</dbReference>
<evidence type="ECO:0000256" key="9">
    <source>
        <dbReference type="SAM" id="MobiDB-lite"/>
    </source>
</evidence>
<name>A0A024FZR4_9STRA</name>
<evidence type="ECO:0000256" key="8">
    <source>
        <dbReference type="SAM" id="Coils"/>
    </source>
</evidence>
<feature type="coiled-coil region" evidence="8">
    <location>
        <begin position="435"/>
        <end position="462"/>
    </location>
</feature>
<organism evidence="11 12">
    <name type="scientific">Albugo candida</name>
    <dbReference type="NCBI Taxonomy" id="65357"/>
    <lineage>
        <taxon>Eukaryota</taxon>
        <taxon>Sar</taxon>
        <taxon>Stramenopiles</taxon>
        <taxon>Oomycota</taxon>
        <taxon>Peronosporomycetes</taxon>
        <taxon>Albuginales</taxon>
        <taxon>Albuginaceae</taxon>
        <taxon>Albugo</taxon>
    </lineage>
</organism>
<evidence type="ECO:0000256" key="3">
    <source>
        <dbReference type="ARBA" id="ARBA00022840"/>
    </source>
</evidence>
<sequence>MHDSASKNNNTDVTNSMLVAVRLRPINQHEERQGHRKCCRVIGNQVRKTIVIERLGQPQHHLKSQQRSEREYAFDLAFSEDATQNEIYQRTVQDIIPTILNGFDATIFAYGATGAGKTHTMMGSERDGLILPSECSEEMEDLQSQDSVLSVDGIIPQALADIFQSIHNRKAEEGQLRMQNGTIFEWEVMISYLEVYNEQIRDLLRPSDTPLALREDTAKGIVHVAGLHYENAHSAEEVLEFLRRGNRYRKTEPTAANQVSSRSHAVIQVLVRHKRTELVPPRAQPGEAITEGKLSLIDLAGSERASATKNRGLRLTEGANINKVNLIVRLIEDKCEADCLSTGQTKTRLTRSRDSVASKKAFSSVIRTPRRKAHYRDSKLTHLLKNSLEGDCRLVMIANINPSHTCYEETHNTLKYANRAKNIKIQPRKHVVTAEMTYQQQIARLEAENAALRKALAVSQEVQLRNKFAGFNSKVVAPPMSPRKRRYSAFVQETPASKTSAIQISPTTVDAEEVLQAPCGVPRKVLEVSHASSILPDVVALKEEKAASIAPKMGNSIQRSAWVNNTLKSTIRTGALKTSSDGASSIPCLSKASSSIRGNTKRSNSITNLPDESQLVSQSDIDASTSVLDMPKATGTTRPLWNQSSCLRVPAANFRLEPPLRVLHNQHKDSSSRKSHLPSPTLFRVKSQVPAL</sequence>
<dbReference type="GO" id="GO:0008017">
    <property type="term" value="F:microtubule binding"/>
    <property type="evidence" value="ECO:0007669"/>
    <property type="project" value="InterPro"/>
</dbReference>
<dbReference type="InterPro" id="IPR027417">
    <property type="entry name" value="P-loop_NTPase"/>
</dbReference>
<feature type="region of interest" description="Disordered" evidence="9">
    <location>
        <begin position="664"/>
        <end position="692"/>
    </location>
</feature>
<keyword evidence="5 6" id="KW-0505">Motor protein</keyword>
<dbReference type="SUPFAM" id="SSF52540">
    <property type="entry name" value="P-loop containing nucleoside triphosphate hydrolases"/>
    <property type="match status" value="1"/>
</dbReference>
<keyword evidence="2 6" id="KW-0547">Nucleotide-binding</keyword>
<dbReference type="GO" id="GO:0005524">
    <property type="term" value="F:ATP binding"/>
    <property type="evidence" value="ECO:0007669"/>
    <property type="project" value="UniProtKB-UniRule"/>
</dbReference>
<dbReference type="GO" id="GO:0003777">
    <property type="term" value="F:microtubule motor activity"/>
    <property type="evidence" value="ECO:0007669"/>
    <property type="project" value="InterPro"/>
</dbReference>
<dbReference type="EMBL" id="CAIX01000003">
    <property type="protein sequence ID" value="CCI39798.1"/>
    <property type="molecule type" value="Genomic_DNA"/>
</dbReference>
<keyword evidence="12" id="KW-1185">Reference proteome</keyword>
<dbReference type="SMART" id="SM00129">
    <property type="entry name" value="KISc"/>
    <property type="match status" value="1"/>
</dbReference>
<dbReference type="InterPro" id="IPR001752">
    <property type="entry name" value="Kinesin_motor_dom"/>
</dbReference>
<accession>A0A024FZR4</accession>
<feature type="binding site" evidence="6">
    <location>
        <begin position="111"/>
        <end position="118"/>
    </location>
    <ligand>
        <name>ATP</name>
        <dbReference type="ChEBI" id="CHEBI:30616"/>
    </ligand>
</feature>
<protein>
    <recommendedName>
        <fullName evidence="7">Kinesin-like protein</fullName>
    </recommendedName>
</protein>
<dbReference type="GO" id="GO:0005874">
    <property type="term" value="C:microtubule"/>
    <property type="evidence" value="ECO:0007669"/>
    <property type="project" value="UniProtKB-KW"/>
</dbReference>
<dbReference type="AlphaFoldDB" id="A0A024FZR4"/>
<gene>
    <name evidence="11" type="ORF">BN9_005810</name>
</gene>
<feature type="compositionally biased region" description="Polar residues" evidence="9">
    <location>
        <begin position="591"/>
        <end position="617"/>
    </location>
</feature>
<dbReference type="InterPro" id="IPR019821">
    <property type="entry name" value="Kinesin_motor_CS"/>
</dbReference>
<feature type="domain" description="Kinesin motor" evidence="10">
    <location>
        <begin position="16"/>
        <end position="423"/>
    </location>
</feature>
<evidence type="ECO:0000256" key="5">
    <source>
        <dbReference type="ARBA" id="ARBA00023175"/>
    </source>
</evidence>
<dbReference type="Proteomes" id="UP000053237">
    <property type="component" value="Unassembled WGS sequence"/>
</dbReference>
<comment type="similarity">
    <text evidence="6 7">Belongs to the TRAFAC class myosin-kinesin ATPase superfamily. Kinesin family.</text>
</comment>
<keyword evidence="1 7" id="KW-0493">Microtubule</keyword>
<dbReference type="GO" id="GO:0007018">
    <property type="term" value="P:microtubule-based movement"/>
    <property type="evidence" value="ECO:0007669"/>
    <property type="project" value="InterPro"/>
</dbReference>
<dbReference type="InParanoid" id="A0A024FZR4"/>
<evidence type="ECO:0000313" key="11">
    <source>
        <dbReference type="EMBL" id="CCI39798.1"/>
    </source>
</evidence>